<organism evidence="2 3">
    <name type="scientific">Candidatus Falkowbacteria bacterium GW2011_GWE1_38_31</name>
    <dbReference type="NCBI Taxonomy" id="1618638"/>
    <lineage>
        <taxon>Bacteria</taxon>
        <taxon>Candidatus Falkowiibacteriota</taxon>
    </lineage>
</organism>
<sequence length="140" mass="15243">MKNTKKLFTGLVAVFFIALLFFVRISPLLADNSLWGQQSGMGTDSGQIGSAFGDINKETDLKSLVVNIIKILLSILGLFFTVLIILAGFRWMNSRGNEDEVSKAKSQLLNSIIGIIIIIAAYAITIFVISMTESALKGEI</sequence>
<accession>A0A0G0M778</accession>
<reference evidence="2 3" key="1">
    <citation type="journal article" date="2015" name="Nature">
        <title>rRNA introns, odd ribosomes, and small enigmatic genomes across a large radiation of phyla.</title>
        <authorList>
            <person name="Brown C.T."/>
            <person name="Hug L.A."/>
            <person name="Thomas B.C."/>
            <person name="Sharon I."/>
            <person name="Castelle C.J."/>
            <person name="Singh A."/>
            <person name="Wilkins M.J."/>
            <person name="Williams K.H."/>
            <person name="Banfield J.F."/>
        </authorList>
    </citation>
    <scope>NUCLEOTIDE SEQUENCE [LARGE SCALE GENOMIC DNA]</scope>
</reference>
<feature type="transmembrane region" description="Helical" evidence="1">
    <location>
        <begin position="64"/>
        <end position="87"/>
    </location>
</feature>
<dbReference type="AlphaFoldDB" id="A0A0G0M778"/>
<dbReference type="Proteomes" id="UP000034022">
    <property type="component" value="Unassembled WGS sequence"/>
</dbReference>
<keyword evidence="1" id="KW-0812">Transmembrane</keyword>
<gene>
    <name evidence="2" type="ORF">US91_C0013G0022</name>
</gene>
<name>A0A0G0M778_9BACT</name>
<feature type="transmembrane region" description="Helical" evidence="1">
    <location>
        <begin position="108"/>
        <end position="129"/>
    </location>
</feature>
<dbReference type="Pfam" id="PF18895">
    <property type="entry name" value="T4SS_pilin"/>
    <property type="match status" value="1"/>
</dbReference>
<evidence type="ECO:0000313" key="2">
    <source>
        <dbReference type="EMBL" id="KKQ69554.1"/>
    </source>
</evidence>
<dbReference type="EMBL" id="LBUU01000013">
    <property type="protein sequence ID" value="KKQ69554.1"/>
    <property type="molecule type" value="Genomic_DNA"/>
</dbReference>
<dbReference type="InterPro" id="IPR043993">
    <property type="entry name" value="T4SS_pilin"/>
</dbReference>
<keyword evidence="1" id="KW-1133">Transmembrane helix</keyword>
<protein>
    <submittedName>
        <fullName evidence="2">Uncharacterized protein</fullName>
    </submittedName>
</protein>
<keyword evidence="1" id="KW-0472">Membrane</keyword>
<evidence type="ECO:0000256" key="1">
    <source>
        <dbReference type="SAM" id="Phobius"/>
    </source>
</evidence>
<comment type="caution">
    <text evidence="2">The sequence shown here is derived from an EMBL/GenBank/DDBJ whole genome shotgun (WGS) entry which is preliminary data.</text>
</comment>
<proteinExistence type="predicted"/>
<evidence type="ECO:0000313" key="3">
    <source>
        <dbReference type="Proteomes" id="UP000034022"/>
    </source>
</evidence>